<sequence>MQLSTFILAALLLCMAPPTTWAGSGQGRQMSPDRAGEIARSQTGGRVLAVQSADGGYRVKVLTPDGQVRYVFVPNR</sequence>
<dbReference type="Proteomes" id="UP001597337">
    <property type="component" value="Unassembled WGS sequence"/>
</dbReference>
<dbReference type="RefSeq" id="WP_386025464.1">
    <property type="nucleotide sequence ID" value="NZ_JBHUHX010000016.1"/>
</dbReference>
<evidence type="ECO:0000313" key="3">
    <source>
        <dbReference type="Proteomes" id="UP001597337"/>
    </source>
</evidence>
<comment type="caution">
    <text evidence="2">The sequence shown here is derived from an EMBL/GenBank/DDBJ whole genome shotgun (WGS) entry which is preliminary data.</text>
</comment>
<name>A0ABW4Y9M6_9GAMM</name>
<keyword evidence="1" id="KW-0732">Signal</keyword>
<reference evidence="3" key="1">
    <citation type="journal article" date="2019" name="Int. J. Syst. Evol. Microbiol.">
        <title>The Global Catalogue of Microorganisms (GCM) 10K type strain sequencing project: providing services to taxonomists for standard genome sequencing and annotation.</title>
        <authorList>
            <consortium name="The Broad Institute Genomics Platform"/>
            <consortium name="The Broad Institute Genome Sequencing Center for Infectious Disease"/>
            <person name="Wu L."/>
            <person name="Ma J."/>
        </authorList>
    </citation>
    <scope>NUCLEOTIDE SEQUENCE [LARGE SCALE GENOMIC DNA]</scope>
    <source>
        <strain evidence="3">KACC 12597</strain>
    </source>
</reference>
<keyword evidence="3" id="KW-1185">Reference proteome</keyword>
<accession>A0ABW4Y9M6</accession>
<feature type="signal peptide" evidence="1">
    <location>
        <begin position="1"/>
        <end position="22"/>
    </location>
</feature>
<dbReference type="EMBL" id="JBHUHX010000016">
    <property type="protein sequence ID" value="MFD2111761.1"/>
    <property type="molecule type" value="Genomic_DNA"/>
</dbReference>
<proteinExistence type="predicted"/>
<evidence type="ECO:0000313" key="2">
    <source>
        <dbReference type="EMBL" id="MFD2111761.1"/>
    </source>
</evidence>
<organism evidence="2 3">
    <name type="scientific">Thiorhodococcus fuscus</name>
    <dbReference type="NCBI Taxonomy" id="527200"/>
    <lineage>
        <taxon>Bacteria</taxon>
        <taxon>Pseudomonadati</taxon>
        <taxon>Pseudomonadota</taxon>
        <taxon>Gammaproteobacteria</taxon>
        <taxon>Chromatiales</taxon>
        <taxon>Chromatiaceae</taxon>
        <taxon>Thiorhodococcus</taxon>
    </lineage>
</organism>
<gene>
    <name evidence="2" type="ORF">ACFSJC_07910</name>
</gene>
<feature type="chain" id="PRO_5045182923" evidence="1">
    <location>
        <begin position="23"/>
        <end position="76"/>
    </location>
</feature>
<protein>
    <submittedName>
        <fullName evidence="2">PepSY domain-containing protein</fullName>
    </submittedName>
</protein>
<evidence type="ECO:0000256" key="1">
    <source>
        <dbReference type="SAM" id="SignalP"/>
    </source>
</evidence>